<sequence length="204" mass="22557">MSSRYPVPAGRHRAETVEKKSRFIATLRRVCSPDEAKQFVNEIRSEYPDARHHCWAYVAGAPGSSHPCGMSDDGEPHGTAGRPMLQVLLNCGIGEIMVIVTRYFGGTKLGTGGLARAYSGAVQAVLESLPTEEAVDTEPVMIRTAFEFEPSIRHQLSLLKLDIKDTVYTAEVTLHIDVPADQMEITENHLNAKLPHNAFRWLTD</sequence>
<dbReference type="NCBIfam" id="TIGR00257">
    <property type="entry name" value="IMPACT_YIGZ"/>
    <property type="match status" value="1"/>
</dbReference>
<comment type="caution">
    <text evidence="3">The sequence shown here is derived from an EMBL/GenBank/DDBJ whole genome shotgun (WGS) entry which is preliminary data.</text>
</comment>
<dbReference type="InterPro" id="IPR020568">
    <property type="entry name" value="Ribosomal_Su5_D2-typ_SF"/>
</dbReference>
<reference evidence="3 4" key="1">
    <citation type="journal article" date="2024" name="Appl. Environ. Microbiol.">
        <title>Pontiella agarivorans sp. nov., a novel marine anaerobic bacterium capable of degrading macroalgal polysaccharides and fixing nitrogen.</title>
        <authorList>
            <person name="Liu N."/>
            <person name="Kivenson V."/>
            <person name="Peng X."/>
            <person name="Cui Z."/>
            <person name="Lankiewicz T.S."/>
            <person name="Gosselin K.M."/>
            <person name="English C.J."/>
            <person name="Blair E.M."/>
            <person name="O'Malley M.A."/>
            <person name="Valentine D.L."/>
        </authorList>
    </citation>
    <scope>NUCLEOTIDE SEQUENCE [LARGE SCALE GENOMIC DNA]</scope>
    <source>
        <strain evidence="3 4">NLcol2</strain>
    </source>
</reference>
<feature type="domain" description="Impact N-terminal" evidence="2">
    <location>
        <begin position="19"/>
        <end position="126"/>
    </location>
</feature>
<dbReference type="InterPro" id="IPR015796">
    <property type="entry name" value="Impact_YigZ-like"/>
</dbReference>
<dbReference type="PANTHER" id="PTHR16301">
    <property type="entry name" value="IMPACT-RELATED"/>
    <property type="match status" value="1"/>
</dbReference>
<organism evidence="3 4">
    <name type="scientific">Pontiella agarivorans</name>
    <dbReference type="NCBI Taxonomy" id="3038953"/>
    <lineage>
        <taxon>Bacteria</taxon>
        <taxon>Pseudomonadati</taxon>
        <taxon>Kiritimatiellota</taxon>
        <taxon>Kiritimatiellia</taxon>
        <taxon>Kiritimatiellales</taxon>
        <taxon>Pontiellaceae</taxon>
        <taxon>Pontiella</taxon>
    </lineage>
</organism>
<proteinExistence type="inferred from homology"/>
<comment type="similarity">
    <text evidence="1">Belongs to the IMPACT family.</text>
</comment>
<dbReference type="PANTHER" id="PTHR16301:SF20">
    <property type="entry name" value="IMPACT FAMILY MEMBER YIGZ"/>
    <property type="match status" value="1"/>
</dbReference>
<dbReference type="InterPro" id="IPR036956">
    <property type="entry name" value="Impact_N_sf"/>
</dbReference>
<gene>
    <name evidence="3" type="ORF">P9H32_16905</name>
</gene>
<evidence type="ECO:0000259" key="2">
    <source>
        <dbReference type="Pfam" id="PF01205"/>
    </source>
</evidence>
<evidence type="ECO:0000313" key="4">
    <source>
        <dbReference type="Proteomes" id="UP001290861"/>
    </source>
</evidence>
<dbReference type="InterPro" id="IPR020569">
    <property type="entry name" value="UPF0029_Impact_CS"/>
</dbReference>
<dbReference type="InterPro" id="IPR023582">
    <property type="entry name" value="Impact"/>
</dbReference>
<protein>
    <submittedName>
        <fullName evidence="3">YigZ family protein</fullName>
    </submittedName>
</protein>
<evidence type="ECO:0000313" key="3">
    <source>
        <dbReference type="EMBL" id="MDZ8120313.1"/>
    </source>
</evidence>
<dbReference type="InterPro" id="IPR001498">
    <property type="entry name" value="Impact_N"/>
</dbReference>
<accession>A0ABU5N1I4</accession>
<dbReference type="Proteomes" id="UP001290861">
    <property type="component" value="Unassembled WGS sequence"/>
</dbReference>
<dbReference type="EMBL" id="JARVCO010000012">
    <property type="protein sequence ID" value="MDZ8120313.1"/>
    <property type="molecule type" value="Genomic_DNA"/>
</dbReference>
<name>A0ABU5N1I4_9BACT</name>
<dbReference type="Gene3D" id="3.30.230.30">
    <property type="entry name" value="Impact, N-terminal domain"/>
    <property type="match status" value="1"/>
</dbReference>
<keyword evidence="4" id="KW-1185">Reference proteome</keyword>
<evidence type="ECO:0000256" key="1">
    <source>
        <dbReference type="ARBA" id="ARBA00007665"/>
    </source>
</evidence>
<dbReference type="PROSITE" id="PS00910">
    <property type="entry name" value="UPF0029"/>
    <property type="match status" value="1"/>
</dbReference>
<dbReference type="SUPFAM" id="SSF54211">
    <property type="entry name" value="Ribosomal protein S5 domain 2-like"/>
    <property type="match status" value="1"/>
</dbReference>
<dbReference type="Pfam" id="PF01205">
    <property type="entry name" value="Impact_N"/>
    <property type="match status" value="1"/>
</dbReference>